<name>A0A833S415_PHYIN</name>
<sequence length="97" mass="9627">MGADVEGVVDASAAHAAASMPDAGVAYGGASGVNDDEVGANAEAPADRSPVACSSVLGSLATLDLLSIFAALVGFAFAFLKCFAVLVGIRTPRLTLW</sequence>
<evidence type="ECO:0000313" key="4">
    <source>
        <dbReference type="Proteomes" id="UP000602510"/>
    </source>
</evidence>
<gene>
    <name evidence="2" type="ORF">GN244_ATG16024</name>
    <name evidence="3" type="ORF">GN958_ATG07128</name>
</gene>
<keyword evidence="4" id="KW-1185">Reference proteome</keyword>
<keyword evidence="1" id="KW-0812">Transmembrane</keyword>
<keyword evidence="1" id="KW-0472">Membrane</keyword>
<accession>A0A833S415</accession>
<protein>
    <recommendedName>
        <fullName evidence="5">Transmembrane protein</fullName>
    </recommendedName>
</protein>
<keyword evidence="1" id="KW-1133">Transmembrane helix</keyword>
<evidence type="ECO:0000313" key="2">
    <source>
        <dbReference type="EMBL" id="KAF4032101.1"/>
    </source>
</evidence>
<organism evidence="2 4">
    <name type="scientific">Phytophthora infestans</name>
    <name type="common">Potato late blight agent</name>
    <name type="synonym">Botrytis infestans</name>
    <dbReference type="NCBI Taxonomy" id="4787"/>
    <lineage>
        <taxon>Eukaryota</taxon>
        <taxon>Sar</taxon>
        <taxon>Stramenopiles</taxon>
        <taxon>Oomycota</taxon>
        <taxon>Peronosporomycetes</taxon>
        <taxon>Peronosporales</taxon>
        <taxon>Peronosporaceae</taxon>
        <taxon>Phytophthora</taxon>
    </lineage>
</organism>
<evidence type="ECO:0000313" key="3">
    <source>
        <dbReference type="EMBL" id="KAF4143673.1"/>
    </source>
</evidence>
<dbReference type="AlphaFoldDB" id="A0A833S415"/>
<evidence type="ECO:0000256" key="1">
    <source>
        <dbReference type="SAM" id="Phobius"/>
    </source>
</evidence>
<dbReference type="Proteomes" id="UP000704712">
    <property type="component" value="Unassembled WGS sequence"/>
</dbReference>
<evidence type="ECO:0008006" key="5">
    <source>
        <dbReference type="Google" id="ProtNLM"/>
    </source>
</evidence>
<dbReference type="Proteomes" id="UP000602510">
    <property type="component" value="Unassembled WGS sequence"/>
</dbReference>
<proteinExistence type="predicted"/>
<feature type="transmembrane region" description="Helical" evidence="1">
    <location>
        <begin position="65"/>
        <end position="89"/>
    </location>
</feature>
<comment type="caution">
    <text evidence="2">The sequence shown here is derived from an EMBL/GenBank/DDBJ whole genome shotgun (WGS) entry which is preliminary data.</text>
</comment>
<reference evidence="2" key="1">
    <citation type="submission" date="2020-04" db="EMBL/GenBank/DDBJ databases">
        <title>Hybrid Assembly of Korean Phytophthora infestans isolates.</title>
        <authorList>
            <person name="Prokchorchik M."/>
            <person name="Lee Y."/>
            <person name="Seo J."/>
            <person name="Cho J.-H."/>
            <person name="Park Y.-E."/>
            <person name="Jang D.-C."/>
            <person name="Im J.-S."/>
            <person name="Choi J.-G."/>
            <person name="Park H.-J."/>
            <person name="Lee G.-B."/>
            <person name="Lee Y.-G."/>
            <person name="Hong S.-Y."/>
            <person name="Cho K."/>
            <person name="Sohn K.H."/>
        </authorList>
    </citation>
    <scope>NUCLEOTIDE SEQUENCE</scope>
    <source>
        <strain evidence="2">KR_1_A1</strain>
        <strain evidence="3">KR_2_A2</strain>
    </source>
</reference>
<dbReference type="EMBL" id="WSZM01000513">
    <property type="protein sequence ID" value="KAF4032101.1"/>
    <property type="molecule type" value="Genomic_DNA"/>
</dbReference>
<dbReference type="EMBL" id="JAACNO010000994">
    <property type="protein sequence ID" value="KAF4143673.1"/>
    <property type="molecule type" value="Genomic_DNA"/>
</dbReference>